<sequence>MDKVLAKLERLEFHQKLLLEMIRTEGHEFERLIIEKNLDEQEVREFYNLCEDMSKDMELQKADKFVFYAPLFNEFVRKLNPKLNPAEVIHACLKQNIFIDLMKILEKNL</sequence>
<proteinExistence type="predicted"/>
<gene>
    <name evidence="1" type="ORF">J2S14_000061</name>
</gene>
<name>A0ABU0CYQ3_9BACI</name>
<reference evidence="1 2" key="1">
    <citation type="submission" date="2023-07" db="EMBL/GenBank/DDBJ databases">
        <title>Genomic Encyclopedia of Type Strains, Phase IV (KMG-IV): sequencing the most valuable type-strain genomes for metagenomic binning, comparative biology and taxonomic classification.</title>
        <authorList>
            <person name="Goeker M."/>
        </authorList>
    </citation>
    <scope>NUCLEOTIDE SEQUENCE [LARGE SCALE GENOMIC DNA]</scope>
    <source>
        <strain evidence="1 2">DSM 27848</strain>
    </source>
</reference>
<organism evidence="1 2">
    <name type="scientific">Lederbergia wuyishanensis</name>
    <dbReference type="NCBI Taxonomy" id="1347903"/>
    <lineage>
        <taxon>Bacteria</taxon>
        <taxon>Bacillati</taxon>
        <taxon>Bacillota</taxon>
        <taxon>Bacilli</taxon>
        <taxon>Bacillales</taxon>
        <taxon>Bacillaceae</taxon>
        <taxon>Lederbergia</taxon>
    </lineage>
</organism>
<dbReference type="Pfam" id="PF08963">
    <property type="entry name" value="DUF1878"/>
    <property type="match status" value="1"/>
</dbReference>
<accession>A0ABU0CYQ3</accession>
<dbReference type="InterPro" id="IPR015058">
    <property type="entry name" value="DUF1878"/>
</dbReference>
<dbReference type="SUPFAM" id="SSF109915">
    <property type="entry name" value="Hypothetical protein YhaI"/>
    <property type="match status" value="1"/>
</dbReference>
<dbReference type="Proteomes" id="UP001232343">
    <property type="component" value="Unassembled WGS sequence"/>
</dbReference>
<evidence type="ECO:0008006" key="3">
    <source>
        <dbReference type="Google" id="ProtNLM"/>
    </source>
</evidence>
<dbReference type="EMBL" id="JAUSUO010000001">
    <property type="protein sequence ID" value="MDQ0341268.1"/>
    <property type="molecule type" value="Genomic_DNA"/>
</dbReference>
<evidence type="ECO:0000313" key="1">
    <source>
        <dbReference type="EMBL" id="MDQ0341268.1"/>
    </source>
</evidence>
<comment type="caution">
    <text evidence="1">The sequence shown here is derived from an EMBL/GenBank/DDBJ whole genome shotgun (WGS) entry which is preliminary data.</text>
</comment>
<evidence type="ECO:0000313" key="2">
    <source>
        <dbReference type="Proteomes" id="UP001232343"/>
    </source>
</evidence>
<protein>
    <recommendedName>
        <fullName evidence="3">DUF1878 family protein</fullName>
    </recommendedName>
</protein>
<dbReference type="RefSeq" id="WP_244679527.1">
    <property type="nucleotide sequence ID" value="NZ_JALIRM010000001.1"/>
</dbReference>
<dbReference type="Gene3D" id="1.10.3750.10">
    <property type="entry name" value="YhaI-like"/>
    <property type="match status" value="1"/>
</dbReference>
<dbReference type="InterPro" id="IPR035945">
    <property type="entry name" value="YhaI-like_sf"/>
</dbReference>
<keyword evidence="2" id="KW-1185">Reference proteome</keyword>